<organism evidence="1">
    <name type="scientific">marine metagenome</name>
    <dbReference type="NCBI Taxonomy" id="408172"/>
    <lineage>
        <taxon>unclassified sequences</taxon>
        <taxon>metagenomes</taxon>
        <taxon>ecological metagenomes</taxon>
    </lineage>
</organism>
<accession>A0A382E085</accession>
<dbReference type="EMBL" id="UINC01041919">
    <property type="protein sequence ID" value="SVB43839.1"/>
    <property type="molecule type" value="Genomic_DNA"/>
</dbReference>
<reference evidence="1" key="1">
    <citation type="submission" date="2018-05" db="EMBL/GenBank/DDBJ databases">
        <authorList>
            <person name="Lanie J.A."/>
            <person name="Ng W.-L."/>
            <person name="Kazmierczak K.M."/>
            <person name="Andrzejewski T.M."/>
            <person name="Davidsen T.M."/>
            <person name="Wayne K.J."/>
            <person name="Tettelin H."/>
            <person name="Glass J.I."/>
            <person name="Rusch D."/>
            <person name="Podicherti R."/>
            <person name="Tsui H.-C.T."/>
            <person name="Winkler M.E."/>
        </authorList>
    </citation>
    <scope>NUCLEOTIDE SEQUENCE</scope>
</reference>
<protein>
    <submittedName>
        <fullName evidence="1">Uncharacterized protein</fullName>
    </submittedName>
</protein>
<dbReference type="AlphaFoldDB" id="A0A382E085"/>
<evidence type="ECO:0000313" key="1">
    <source>
        <dbReference type="EMBL" id="SVB43839.1"/>
    </source>
</evidence>
<feature type="non-terminal residue" evidence="1">
    <location>
        <position position="25"/>
    </location>
</feature>
<sequence length="25" mass="2996">MQFNKESIMKLGFLTDYNQEIVKFA</sequence>
<proteinExistence type="predicted"/>
<gene>
    <name evidence="1" type="ORF">METZ01_LOCUS196693</name>
</gene>
<name>A0A382E085_9ZZZZ</name>